<proteinExistence type="predicted"/>
<protein>
    <recommendedName>
        <fullName evidence="2">Lipocalin-like domain-containing protein</fullName>
    </recommendedName>
</protein>
<dbReference type="AlphaFoldDB" id="A0A928YRR7"/>
<evidence type="ECO:0000313" key="3">
    <source>
        <dbReference type="EMBL" id="MBE8714957.1"/>
    </source>
</evidence>
<keyword evidence="1" id="KW-0732">Signal</keyword>
<feature type="signal peptide" evidence="1">
    <location>
        <begin position="1"/>
        <end position="22"/>
    </location>
</feature>
<organism evidence="3 4">
    <name type="scientific">Sphingobacterium hungaricum</name>
    <dbReference type="NCBI Taxonomy" id="2082723"/>
    <lineage>
        <taxon>Bacteria</taxon>
        <taxon>Pseudomonadati</taxon>
        <taxon>Bacteroidota</taxon>
        <taxon>Sphingobacteriia</taxon>
        <taxon>Sphingobacteriales</taxon>
        <taxon>Sphingobacteriaceae</taxon>
        <taxon>Sphingobacterium</taxon>
    </lineage>
</organism>
<reference evidence="3" key="1">
    <citation type="submission" date="2018-02" db="EMBL/GenBank/DDBJ databases">
        <authorList>
            <person name="Vasarhelyi B.M."/>
            <person name="Deshmukh S."/>
            <person name="Balint B."/>
            <person name="Kukolya J."/>
        </authorList>
    </citation>
    <scope>NUCLEOTIDE SEQUENCE</scope>
    <source>
        <strain evidence="3">KB22</strain>
    </source>
</reference>
<dbReference type="Proteomes" id="UP000616201">
    <property type="component" value="Unassembled WGS sequence"/>
</dbReference>
<dbReference type="InterPro" id="IPR024311">
    <property type="entry name" value="Lipocalin-like"/>
</dbReference>
<keyword evidence="4" id="KW-1185">Reference proteome</keyword>
<dbReference type="Pfam" id="PF13648">
    <property type="entry name" value="Lipocalin_4"/>
    <property type="match status" value="1"/>
</dbReference>
<dbReference type="PROSITE" id="PS51257">
    <property type="entry name" value="PROKAR_LIPOPROTEIN"/>
    <property type="match status" value="1"/>
</dbReference>
<comment type="caution">
    <text evidence="3">The sequence shown here is derived from an EMBL/GenBank/DDBJ whole genome shotgun (WGS) entry which is preliminary data.</text>
</comment>
<feature type="domain" description="Lipocalin-like" evidence="2">
    <location>
        <begin position="32"/>
        <end position="118"/>
    </location>
</feature>
<sequence length="137" mass="15693">MNKFLRLTIALFMLLTVFSCGKDEQDDDSLLILGTWAGVKIDYYENNKFTRLNDNLARVKFTFNSDGTLSITSIDIENENNAGKYTVKDKTLTMSEGDDLAGALVFKILKLTSTELVFAEEYTEDGILYREEWHLKR</sequence>
<evidence type="ECO:0000259" key="2">
    <source>
        <dbReference type="Pfam" id="PF13648"/>
    </source>
</evidence>
<dbReference type="RefSeq" id="WP_196936810.1">
    <property type="nucleotide sequence ID" value="NZ_MU158698.1"/>
</dbReference>
<evidence type="ECO:0000256" key="1">
    <source>
        <dbReference type="SAM" id="SignalP"/>
    </source>
</evidence>
<gene>
    <name evidence="3" type="ORF">C4F49_14835</name>
</gene>
<dbReference type="EMBL" id="PRDK01000009">
    <property type="protein sequence ID" value="MBE8714957.1"/>
    <property type="molecule type" value="Genomic_DNA"/>
</dbReference>
<evidence type="ECO:0000313" key="4">
    <source>
        <dbReference type="Proteomes" id="UP000616201"/>
    </source>
</evidence>
<accession>A0A928YRR7</accession>
<feature type="chain" id="PRO_5036766504" description="Lipocalin-like domain-containing protein" evidence="1">
    <location>
        <begin position="23"/>
        <end position="137"/>
    </location>
</feature>
<name>A0A928YRR7_9SPHI</name>